<dbReference type="EMBL" id="JAOPJF010000099">
    <property type="protein sequence ID" value="KAK1139762.1"/>
    <property type="molecule type" value="Genomic_DNA"/>
</dbReference>
<organism evidence="1 2">
    <name type="scientific">Aspergillus melleus</name>
    <dbReference type="NCBI Taxonomy" id="138277"/>
    <lineage>
        <taxon>Eukaryota</taxon>
        <taxon>Fungi</taxon>
        <taxon>Dikarya</taxon>
        <taxon>Ascomycota</taxon>
        <taxon>Pezizomycotina</taxon>
        <taxon>Eurotiomycetes</taxon>
        <taxon>Eurotiomycetidae</taxon>
        <taxon>Eurotiales</taxon>
        <taxon>Aspergillaceae</taxon>
        <taxon>Aspergillus</taxon>
        <taxon>Aspergillus subgen. Circumdati</taxon>
    </lineage>
</organism>
<protein>
    <submittedName>
        <fullName evidence="1">Uncharacterized protein</fullName>
    </submittedName>
</protein>
<gene>
    <name evidence="1" type="ORF">N8T08_011226</name>
</gene>
<evidence type="ECO:0000313" key="1">
    <source>
        <dbReference type="EMBL" id="KAK1139762.1"/>
    </source>
</evidence>
<dbReference type="Proteomes" id="UP001177260">
    <property type="component" value="Unassembled WGS sequence"/>
</dbReference>
<comment type="caution">
    <text evidence="1">The sequence shown here is derived from an EMBL/GenBank/DDBJ whole genome shotgun (WGS) entry which is preliminary data.</text>
</comment>
<proteinExistence type="predicted"/>
<name>A0ACC3AQ59_9EURO</name>
<keyword evidence="2" id="KW-1185">Reference proteome</keyword>
<reference evidence="1 2" key="1">
    <citation type="journal article" date="2023" name="ACS Omega">
        <title>Identification of the Neoaspergillic Acid Biosynthesis Gene Cluster by Establishing an In Vitro CRISPR-Ribonucleoprotein Genetic System in Aspergillus melleus.</title>
        <authorList>
            <person name="Yuan B."/>
            <person name="Grau M.F."/>
            <person name="Murata R.M."/>
            <person name="Torok T."/>
            <person name="Venkateswaran K."/>
            <person name="Stajich J.E."/>
            <person name="Wang C.C.C."/>
        </authorList>
    </citation>
    <scope>NUCLEOTIDE SEQUENCE [LARGE SCALE GENOMIC DNA]</scope>
    <source>
        <strain evidence="1 2">IMV 1140</strain>
    </source>
</reference>
<sequence>MPIASESTTVNPVTTTMTTFSAPVTAPKSMPNNQSALAASFTNFLTVSIHQILFLRSVYPRATFLPVRAYNYPVRQSRHPKVCDYINDASIAVGTEILKGTITAVSIIISSLRTNQPLERYAFDLSGFPRVAAGEINTTFEERKEDSSKPGVPLSERGSAAPTPDLEAQFRACLARLASACARLTPLPRDDEFSFTVCIEVREDALPPAGTTTEEQTWIVAEPDKVHLRSCTAPYSVSKLRNGEPQQQQQQQQQQPLQQPPTKVSNGRAKTVPVRRVEAGELRLELWVEEARQKFNEPPDSEHPP</sequence>
<accession>A0ACC3AQ59</accession>
<evidence type="ECO:0000313" key="2">
    <source>
        <dbReference type="Proteomes" id="UP001177260"/>
    </source>
</evidence>